<dbReference type="Proteomes" id="UP000823935">
    <property type="component" value="Unassembled WGS sequence"/>
</dbReference>
<dbReference type="Pfam" id="PF00005">
    <property type="entry name" value="ABC_tran"/>
    <property type="match status" value="1"/>
</dbReference>
<evidence type="ECO:0000259" key="5">
    <source>
        <dbReference type="PROSITE" id="PS50893"/>
    </source>
</evidence>
<evidence type="ECO:0000313" key="6">
    <source>
        <dbReference type="EMBL" id="HIS32950.1"/>
    </source>
</evidence>
<keyword evidence="2" id="KW-0813">Transport</keyword>
<organism evidence="6 7">
    <name type="scientific">Candidatus Limivivens intestinipullorum</name>
    <dbReference type="NCBI Taxonomy" id="2840858"/>
    <lineage>
        <taxon>Bacteria</taxon>
        <taxon>Bacillati</taxon>
        <taxon>Bacillota</taxon>
        <taxon>Clostridia</taxon>
        <taxon>Lachnospirales</taxon>
        <taxon>Lachnospiraceae</taxon>
        <taxon>Lachnospiraceae incertae sedis</taxon>
        <taxon>Candidatus Limivivens</taxon>
    </lineage>
</organism>
<feature type="domain" description="ABC transporter" evidence="5">
    <location>
        <begin position="8"/>
        <end position="223"/>
    </location>
</feature>
<dbReference type="AlphaFoldDB" id="A0A9D1EVD3"/>
<accession>A0A9D1EVD3</accession>
<proteinExistence type="inferred from homology"/>
<evidence type="ECO:0000256" key="3">
    <source>
        <dbReference type="ARBA" id="ARBA00022741"/>
    </source>
</evidence>
<dbReference type="GO" id="GO:0005524">
    <property type="term" value="F:ATP binding"/>
    <property type="evidence" value="ECO:0007669"/>
    <property type="project" value="UniProtKB-KW"/>
</dbReference>
<keyword evidence="4 6" id="KW-0067">ATP-binding</keyword>
<dbReference type="SUPFAM" id="SSF52540">
    <property type="entry name" value="P-loop containing nucleoside triphosphate hydrolases"/>
    <property type="match status" value="1"/>
</dbReference>
<comment type="similarity">
    <text evidence="1">Belongs to the ABC transporter superfamily.</text>
</comment>
<evidence type="ECO:0000256" key="1">
    <source>
        <dbReference type="ARBA" id="ARBA00005417"/>
    </source>
</evidence>
<dbReference type="Gene3D" id="3.40.50.300">
    <property type="entry name" value="P-loop containing nucleotide triphosphate hydrolases"/>
    <property type="match status" value="1"/>
</dbReference>
<dbReference type="PANTHER" id="PTHR43335">
    <property type="entry name" value="ABC TRANSPORTER, ATP-BINDING PROTEIN"/>
    <property type="match status" value="1"/>
</dbReference>
<dbReference type="InterPro" id="IPR003593">
    <property type="entry name" value="AAA+_ATPase"/>
</dbReference>
<gene>
    <name evidence="6" type="ORF">IAB44_15600</name>
</gene>
<protein>
    <submittedName>
        <fullName evidence="6">ABC transporter ATP-binding protein</fullName>
    </submittedName>
</protein>
<dbReference type="EMBL" id="DVIQ01000108">
    <property type="protein sequence ID" value="HIS32950.1"/>
    <property type="molecule type" value="Genomic_DNA"/>
</dbReference>
<dbReference type="PROSITE" id="PS00211">
    <property type="entry name" value="ABC_TRANSPORTER_1"/>
    <property type="match status" value="1"/>
</dbReference>
<dbReference type="PANTHER" id="PTHR43335:SF8">
    <property type="entry name" value="ABC TRANSPORTER, ATP-BINDING PROTEIN"/>
    <property type="match status" value="1"/>
</dbReference>
<dbReference type="SMART" id="SM00382">
    <property type="entry name" value="AAA"/>
    <property type="match status" value="1"/>
</dbReference>
<dbReference type="CDD" id="cd03230">
    <property type="entry name" value="ABC_DR_subfamily_A"/>
    <property type="match status" value="1"/>
</dbReference>
<reference evidence="6" key="2">
    <citation type="journal article" date="2021" name="PeerJ">
        <title>Extensive microbial diversity within the chicken gut microbiome revealed by metagenomics and culture.</title>
        <authorList>
            <person name="Gilroy R."/>
            <person name="Ravi A."/>
            <person name="Getino M."/>
            <person name="Pursley I."/>
            <person name="Horton D.L."/>
            <person name="Alikhan N.F."/>
            <person name="Baker D."/>
            <person name="Gharbi K."/>
            <person name="Hall N."/>
            <person name="Watson M."/>
            <person name="Adriaenssens E.M."/>
            <person name="Foster-Nyarko E."/>
            <person name="Jarju S."/>
            <person name="Secka A."/>
            <person name="Antonio M."/>
            <person name="Oren A."/>
            <person name="Chaudhuri R.R."/>
            <person name="La Ragione R."/>
            <person name="Hildebrand F."/>
            <person name="Pallen M.J."/>
        </authorList>
    </citation>
    <scope>NUCLEOTIDE SEQUENCE</scope>
    <source>
        <strain evidence="6">CHK190-19873</strain>
    </source>
</reference>
<keyword evidence="3" id="KW-0547">Nucleotide-binding</keyword>
<name>A0A9D1EVD3_9FIRM</name>
<dbReference type="InterPro" id="IPR003439">
    <property type="entry name" value="ABC_transporter-like_ATP-bd"/>
</dbReference>
<dbReference type="InterPro" id="IPR027417">
    <property type="entry name" value="P-loop_NTPase"/>
</dbReference>
<comment type="caution">
    <text evidence="6">The sequence shown here is derived from an EMBL/GenBank/DDBJ whole genome shotgun (WGS) entry which is preliminary data.</text>
</comment>
<sequence>MTKEKPVIEIDHVYKTFKDNTVLKDVTVSCEGGRIYGFVGHNGSGKTVLLKCICGFYKCSQGVIRVNGRQMGKDLDMLSNAGIIIEEPGFLRRWSAYRNLEFLYMIRNKRDKTYLCSVLEKVGLDPKLRRPMGKYSLGMRQRFAIAQAIMEDPEILILDEPMNGLDKNGVREMRELFLQMKEAGKLILLASHNKEDIEILCDEVYEMENGCCELQSVSDVTHG</sequence>
<reference evidence="6" key="1">
    <citation type="submission" date="2020-10" db="EMBL/GenBank/DDBJ databases">
        <authorList>
            <person name="Gilroy R."/>
        </authorList>
    </citation>
    <scope>NUCLEOTIDE SEQUENCE</scope>
    <source>
        <strain evidence="6">CHK190-19873</strain>
    </source>
</reference>
<dbReference type="GO" id="GO:0016887">
    <property type="term" value="F:ATP hydrolysis activity"/>
    <property type="evidence" value="ECO:0007669"/>
    <property type="project" value="InterPro"/>
</dbReference>
<evidence type="ECO:0000313" key="7">
    <source>
        <dbReference type="Proteomes" id="UP000823935"/>
    </source>
</evidence>
<dbReference type="PROSITE" id="PS50893">
    <property type="entry name" value="ABC_TRANSPORTER_2"/>
    <property type="match status" value="1"/>
</dbReference>
<evidence type="ECO:0000256" key="2">
    <source>
        <dbReference type="ARBA" id="ARBA00022448"/>
    </source>
</evidence>
<dbReference type="InterPro" id="IPR017871">
    <property type="entry name" value="ABC_transporter-like_CS"/>
</dbReference>
<evidence type="ECO:0000256" key="4">
    <source>
        <dbReference type="ARBA" id="ARBA00022840"/>
    </source>
</evidence>